<evidence type="ECO:0000313" key="3">
    <source>
        <dbReference type="Proteomes" id="UP000729402"/>
    </source>
</evidence>
<gene>
    <name evidence="2" type="ORF">GUJ93_ZPchr0001g29304</name>
</gene>
<dbReference type="EMBL" id="JAAALK010000288">
    <property type="protein sequence ID" value="KAG8054155.1"/>
    <property type="molecule type" value="Genomic_DNA"/>
</dbReference>
<feature type="compositionally biased region" description="Polar residues" evidence="1">
    <location>
        <begin position="77"/>
        <end position="91"/>
    </location>
</feature>
<protein>
    <submittedName>
        <fullName evidence="2">Uncharacterized protein</fullName>
    </submittedName>
</protein>
<comment type="caution">
    <text evidence="2">The sequence shown here is derived from an EMBL/GenBank/DDBJ whole genome shotgun (WGS) entry which is preliminary data.</text>
</comment>
<organism evidence="2 3">
    <name type="scientific">Zizania palustris</name>
    <name type="common">Northern wild rice</name>
    <dbReference type="NCBI Taxonomy" id="103762"/>
    <lineage>
        <taxon>Eukaryota</taxon>
        <taxon>Viridiplantae</taxon>
        <taxon>Streptophyta</taxon>
        <taxon>Embryophyta</taxon>
        <taxon>Tracheophyta</taxon>
        <taxon>Spermatophyta</taxon>
        <taxon>Magnoliopsida</taxon>
        <taxon>Liliopsida</taxon>
        <taxon>Poales</taxon>
        <taxon>Poaceae</taxon>
        <taxon>BOP clade</taxon>
        <taxon>Oryzoideae</taxon>
        <taxon>Oryzeae</taxon>
        <taxon>Zizaniinae</taxon>
        <taxon>Zizania</taxon>
    </lineage>
</organism>
<dbReference type="Proteomes" id="UP000729402">
    <property type="component" value="Unassembled WGS sequence"/>
</dbReference>
<dbReference type="OrthoDB" id="681296at2759"/>
<dbReference type="AlphaFoldDB" id="A0A8J5R8Y6"/>
<keyword evidence="3" id="KW-1185">Reference proteome</keyword>
<accession>A0A8J5R8Y6</accession>
<sequence>MATGLCDAAKPRRYDLTMSRRTRRPAAANVVTDCCQDQGMEPESQKCTQLKELFQCPCATDELQSQQPEDTQVHKALQQSATDELQCQQPEDTQEHKALQQSVDAKQSQEQDEARHQQQQWLQSEDNSRRLSLQELIDETINGEKDAATGNQEESSAVAAAILPVQGVTEAAAAKQPEHVAGRRKMIGMMRRYVKIRSIKPKHAPESNVAPIC</sequence>
<evidence type="ECO:0000313" key="2">
    <source>
        <dbReference type="EMBL" id="KAG8054155.1"/>
    </source>
</evidence>
<reference evidence="2" key="2">
    <citation type="submission" date="2021-02" db="EMBL/GenBank/DDBJ databases">
        <authorList>
            <person name="Kimball J.A."/>
            <person name="Haas M.W."/>
            <person name="Macchietto M."/>
            <person name="Kono T."/>
            <person name="Duquette J."/>
            <person name="Shao M."/>
        </authorList>
    </citation>
    <scope>NUCLEOTIDE SEQUENCE</scope>
    <source>
        <tissue evidence="2">Fresh leaf tissue</tissue>
    </source>
</reference>
<feature type="region of interest" description="Disordered" evidence="1">
    <location>
        <begin position="67"/>
        <end position="127"/>
    </location>
</feature>
<proteinExistence type="predicted"/>
<reference evidence="2" key="1">
    <citation type="journal article" date="2021" name="bioRxiv">
        <title>Whole Genome Assembly and Annotation of Northern Wild Rice, Zizania palustris L., Supports a Whole Genome Duplication in the Zizania Genus.</title>
        <authorList>
            <person name="Haas M."/>
            <person name="Kono T."/>
            <person name="Macchietto M."/>
            <person name="Millas R."/>
            <person name="McGilp L."/>
            <person name="Shao M."/>
            <person name="Duquette J."/>
            <person name="Hirsch C.N."/>
            <person name="Kimball J."/>
        </authorList>
    </citation>
    <scope>NUCLEOTIDE SEQUENCE</scope>
    <source>
        <tissue evidence="2">Fresh leaf tissue</tissue>
    </source>
</reference>
<name>A0A8J5R8Y6_ZIZPA</name>
<evidence type="ECO:0000256" key="1">
    <source>
        <dbReference type="SAM" id="MobiDB-lite"/>
    </source>
</evidence>
<feature type="compositionally biased region" description="Basic and acidic residues" evidence="1">
    <location>
        <begin position="107"/>
        <end position="116"/>
    </location>
</feature>